<dbReference type="GO" id="GO:0015031">
    <property type="term" value="P:protein transport"/>
    <property type="evidence" value="ECO:0007669"/>
    <property type="project" value="UniProtKB-KW"/>
</dbReference>
<feature type="compositionally biased region" description="Polar residues" evidence="4">
    <location>
        <begin position="147"/>
        <end position="157"/>
    </location>
</feature>
<dbReference type="InterPro" id="IPR046364">
    <property type="entry name" value="Exo70_C"/>
</dbReference>
<dbReference type="InterPro" id="IPR016159">
    <property type="entry name" value="Cullin_repeat-like_dom_sf"/>
</dbReference>
<evidence type="ECO:0000313" key="7">
    <source>
        <dbReference type="Proteomes" id="UP000027138"/>
    </source>
</evidence>
<reference evidence="6 7" key="1">
    <citation type="journal article" date="2014" name="PLoS ONE">
        <title>Global Analysis of Gene Expression Profiles in Physic Nut (Jatropha curcas L.) Seedlings Exposed to Salt Stress.</title>
        <authorList>
            <person name="Zhang L."/>
            <person name="Zhang C."/>
            <person name="Wu P."/>
            <person name="Chen Y."/>
            <person name="Li M."/>
            <person name="Jiang H."/>
            <person name="Wu G."/>
        </authorList>
    </citation>
    <scope>NUCLEOTIDE SEQUENCE [LARGE SCALE GENOMIC DNA]</scope>
    <source>
        <strain evidence="7">cv. GZQX0401</strain>
        <tissue evidence="6">Young leaves</tissue>
    </source>
</reference>
<name>A0A067LCI6_JATCU</name>
<organism evidence="6 7">
    <name type="scientific">Jatropha curcas</name>
    <name type="common">Barbados nut</name>
    <dbReference type="NCBI Taxonomy" id="180498"/>
    <lineage>
        <taxon>Eukaryota</taxon>
        <taxon>Viridiplantae</taxon>
        <taxon>Streptophyta</taxon>
        <taxon>Embryophyta</taxon>
        <taxon>Tracheophyta</taxon>
        <taxon>Spermatophyta</taxon>
        <taxon>Magnoliopsida</taxon>
        <taxon>eudicotyledons</taxon>
        <taxon>Gunneridae</taxon>
        <taxon>Pentapetalae</taxon>
        <taxon>rosids</taxon>
        <taxon>fabids</taxon>
        <taxon>Malpighiales</taxon>
        <taxon>Euphorbiaceae</taxon>
        <taxon>Crotonoideae</taxon>
        <taxon>Jatropheae</taxon>
        <taxon>Jatropha</taxon>
    </lineage>
</organism>
<dbReference type="Proteomes" id="UP000027138">
    <property type="component" value="Unassembled WGS sequence"/>
</dbReference>
<sequence>MRLTETPRSNINTFMAKKRMSTLFFLSSKILSSSNSFPSSSIPSPTVYKFTKSMMEENIENAELIIRKWDPNSSSTSLFQHRDEAREFLKSVKRLRQAMHFLVSEHSASNKLVLAQNLMIIAMKRLEKELYLILSLQRDQLDPESVSGLSSDGWSNLESKEEKGSEEEITTMSDLKSVVDCMISSGYSKECVKVYKLIRKSIVDEGLYLLGVERFRFSQIRKMNWEALDHLIKNWLNAVKIAVKTLFTAEKSLCYYVFSASQTIRESCFTEITEESATNLFRFPELISMCKKSPERIFPLMELHEGLSSLWAEIESTFDSESTSAIRLQAISSLLRLRDSVCAILSDFESTIQKDSSKTLAVGGGIHTLTRTAMNYISSLTDHRTTLSDIFADSFPTGNHASLPESYFESPPMSDDGSTPAVSVCLARLILVLLCKLDRKAEAYKDVSLSYLFMANNLQFIIQMVTTTRLRILLGEDWVLKHAKKVRKYASNYETMAWTKVFLSLPDKNFPDLQPAAAKECFRRFNAAFEEEYKKQTSWIVSDGKLRDELKYRIVAVVVDGGSAFEEKAKQTEVELVDARIFHARSKLLCFCSASAVAGGGAEVEGVGAAAESGGAGVVSGLVDARIFHVRSKLLCFCSASAVAGGGAEVEGVGAAAESGGAGVVSGLASLLSLAVCPK</sequence>
<evidence type="ECO:0000256" key="2">
    <source>
        <dbReference type="ARBA" id="ARBA00022448"/>
    </source>
</evidence>
<dbReference type="InterPro" id="IPR004140">
    <property type="entry name" value="Exo70"/>
</dbReference>
<dbReference type="STRING" id="180498.A0A067LCI6"/>
<comment type="function">
    <text evidence="3">Component of the exocyst complex.</text>
</comment>
<dbReference type="EMBL" id="KK914220">
    <property type="protein sequence ID" value="KDP46117.1"/>
    <property type="molecule type" value="Genomic_DNA"/>
</dbReference>
<dbReference type="Pfam" id="PF03081">
    <property type="entry name" value="Exo70_C"/>
    <property type="match status" value="1"/>
</dbReference>
<dbReference type="Gene3D" id="1.20.1280.170">
    <property type="entry name" value="Exocyst complex component Exo70"/>
    <property type="match status" value="1"/>
</dbReference>
<dbReference type="Pfam" id="PF20669">
    <property type="entry name" value="Exo70_N"/>
    <property type="match status" value="1"/>
</dbReference>
<proteinExistence type="inferred from homology"/>
<evidence type="ECO:0000256" key="4">
    <source>
        <dbReference type="SAM" id="MobiDB-lite"/>
    </source>
</evidence>
<comment type="similarity">
    <text evidence="1 3">Belongs to the EXO70 family.</text>
</comment>
<evidence type="ECO:0000259" key="5">
    <source>
        <dbReference type="Pfam" id="PF03081"/>
    </source>
</evidence>
<accession>A0A067LCI6</accession>
<feature type="domain" description="Exocyst complex subunit Exo70 C-terminal" evidence="5">
    <location>
        <begin position="233"/>
        <end position="561"/>
    </location>
</feature>
<evidence type="ECO:0000313" key="6">
    <source>
        <dbReference type="EMBL" id="KDP46117.1"/>
    </source>
</evidence>
<dbReference type="OrthoDB" id="1922221at2759"/>
<keyword evidence="7" id="KW-1185">Reference proteome</keyword>
<gene>
    <name evidence="6" type="ORF">JCGZ_06628</name>
</gene>
<dbReference type="GO" id="GO:0006887">
    <property type="term" value="P:exocytosis"/>
    <property type="evidence" value="ECO:0007669"/>
    <property type="project" value="UniProtKB-KW"/>
</dbReference>
<dbReference type="GO" id="GO:0005546">
    <property type="term" value="F:phosphatidylinositol-4,5-bisphosphate binding"/>
    <property type="evidence" value="ECO:0007669"/>
    <property type="project" value="InterPro"/>
</dbReference>
<keyword evidence="3" id="KW-0268">Exocytosis</keyword>
<dbReference type="PANTHER" id="PTHR12542">
    <property type="entry name" value="EXOCYST COMPLEX PROTEIN EXO70"/>
    <property type="match status" value="1"/>
</dbReference>
<dbReference type="PANTHER" id="PTHR12542:SF26">
    <property type="entry name" value="EXOCYST SUBUNIT EXO70 FAMILY PROTEIN"/>
    <property type="match status" value="1"/>
</dbReference>
<keyword evidence="3" id="KW-0653">Protein transport</keyword>
<keyword evidence="2 3" id="KW-0813">Transport</keyword>
<dbReference type="GO" id="GO:0000145">
    <property type="term" value="C:exocyst"/>
    <property type="evidence" value="ECO:0007669"/>
    <property type="project" value="InterPro"/>
</dbReference>
<dbReference type="AlphaFoldDB" id="A0A067LCI6"/>
<protein>
    <recommendedName>
        <fullName evidence="3">Exocyst subunit Exo70 family protein</fullName>
    </recommendedName>
</protein>
<evidence type="ECO:0000256" key="3">
    <source>
        <dbReference type="RuleBase" id="RU365026"/>
    </source>
</evidence>
<feature type="region of interest" description="Disordered" evidence="4">
    <location>
        <begin position="143"/>
        <end position="166"/>
    </location>
</feature>
<evidence type="ECO:0000256" key="1">
    <source>
        <dbReference type="ARBA" id="ARBA00006756"/>
    </source>
</evidence>
<dbReference type="SUPFAM" id="SSF74788">
    <property type="entry name" value="Cullin repeat-like"/>
    <property type="match status" value="1"/>
</dbReference>